<dbReference type="EMBL" id="BKAJ01000003">
    <property type="protein sequence ID" value="GEP52917.1"/>
    <property type="molecule type" value="Genomic_DNA"/>
</dbReference>
<feature type="transmembrane region" description="Helical" evidence="1">
    <location>
        <begin position="261"/>
        <end position="282"/>
    </location>
</feature>
<feature type="transmembrane region" description="Helical" evidence="1">
    <location>
        <begin position="154"/>
        <end position="175"/>
    </location>
</feature>
<feature type="transmembrane region" description="Helical" evidence="1">
    <location>
        <begin position="74"/>
        <end position="99"/>
    </location>
</feature>
<evidence type="ECO:0008006" key="4">
    <source>
        <dbReference type="Google" id="ProtNLM"/>
    </source>
</evidence>
<dbReference type="AlphaFoldDB" id="A0A512N1Q6"/>
<feature type="transmembrane region" description="Helical" evidence="1">
    <location>
        <begin position="314"/>
        <end position="336"/>
    </location>
</feature>
<sequence>MAAATTEPDLTPSRPRYDGRLSELYVIYMRHLVLMLLTLGWSRFWGRTRIRRYLWSHFAILGDRFEYRGRGIELMVGFVLALLMLAGWGGLMYLVWIYVFHERPFASFGLFDIFSLSVALIGFPLAFVGHYAGLRYRLSRTRWRGIRCGLAGSAWRYGASATFLTFANAICFQLLTPVVSVNLARPRIANTRFGSLPFVFGGSAGDIYGRYVGYYFLNVIAWLVAAGIFFAAIGGAVGGLGISFTEEELGELFTRPSLRTILVVAAIAIGVYIVFSLLILSLRCWWQAYLFRYLVSHSRAGNVLFATAISTRQMWGFLVLNYLIIMLTLGLGWPWVMHRTLRLIAAELWLYGAPDGASIRQPTDLGPRYGEGLLDMFDVSGV</sequence>
<name>A0A512N1Q6_9HYPH</name>
<reference evidence="2 3" key="1">
    <citation type="submission" date="2019-07" db="EMBL/GenBank/DDBJ databases">
        <title>Whole genome shotgun sequence of Reyranella soli NBRC 108950.</title>
        <authorList>
            <person name="Hosoyama A."/>
            <person name="Uohara A."/>
            <person name="Ohji S."/>
            <person name="Ichikawa N."/>
        </authorList>
    </citation>
    <scope>NUCLEOTIDE SEQUENCE [LARGE SCALE GENOMIC DNA]</scope>
    <source>
        <strain evidence="2 3">NBRC 108950</strain>
    </source>
</reference>
<dbReference type="Proteomes" id="UP000321058">
    <property type="component" value="Unassembled WGS sequence"/>
</dbReference>
<feature type="transmembrane region" description="Helical" evidence="1">
    <location>
        <begin position="219"/>
        <end position="240"/>
    </location>
</feature>
<keyword evidence="3" id="KW-1185">Reference proteome</keyword>
<evidence type="ECO:0000256" key="1">
    <source>
        <dbReference type="SAM" id="Phobius"/>
    </source>
</evidence>
<protein>
    <recommendedName>
        <fullName evidence="4">DUF898 domain-containing protein</fullName>
    </recommendedName>
</protein>
<gene>
    <name evidence="2" type="ORF">RSO01_00830</name>
</gene>
<evidence type="ECO:0000313" key="3">
    <source>
        <dbReference type="Proteomes" id="UP000321058"/>
    </source>
</evidence>
<keyword evidence="1" id="KW-0472">Membrane</keyword>
<dbReference type="InterPro" id="IPR010295">
    <property type="entry name" value="DUF898"/>
</dbReference>
<keyword evidence="1" id="KW-0812">Transmembrane</keyword>
<comment type="caution">
    <text evidence="2">The sequence shown here is derived from an EMBL/GenBank/DDBJ whole genome shotgun (WGS) entry which is preliminary data.</text>
</comment>
<feature type="transmembrane region" description="Helical" evidence="1">
    <location>
        <begin position="25"/>
        <end position="45"/>
    </location>
</feature>
<keyword evidence="1" id="KW-1133">Transmembrane helix</keyword>
<dbReference type="Pfam" id="PF05987">
    <property type="entry name" value="DUF898"/>
    <property type="match status" value="1"/>
</dbReference>
<feature type="transmembrane region" description="Helical" evidence="1">
    <location>
        <begin position="105"/>
        <end position="133"/>
    </location>
</feature>
<proteinExistence type="predicted"/>
<accession>A0A512N1Q6</accession>
<evidence type="ECO:0000313" key="2">
    <source>
        <dbReference type="EMBL" id="GEP52917.1"/>
    </source>
</evidence>
<organism evidence="2 3">
    <name type="scientific">Reyranella soli</name>
    <dbReference type="NCBI Taxonomy" id="1230389"/>
    <lineage>
        <taxon>Bacteria</taxon>
        <taxon>Pseudomonadati</taxon>
        <taxon>Pseudomonadota</taxon>
        <taxon>Alphaproteobacteria</taxon>
        <taxon>Hyphomicrobiales</taxon>
        <taxon>Reyranellaceae</taxon>
        <taxon>Reyranella</taxon>
    </lineage>
</organism>